<dbReference type="Proteomes" id="UP000233556">
    <property type="component" value="Unassembled WGS sequence"/>
</dbReference>
<evidence type="ECO:0008006" key="4">
    <source>
        <dbReference type="Google" id="ProtNLM"/>
    </source>
</evidence>
<feature type="region of interest" description="Disordered" evidence="1">
    <location>
        <begin position="12"/>
        <end position="31"/>
    </location>
</feature>
<evidence type="ECO:0000313" key="3">
    <source>
        <dbReference type="Proteomes" id="UP000233556"/>
    </source>
</evidence>
<evidence type="ECO:0000313" key="2">
    <source>
        <dbReference type="EMBL" id="PKU40704.1"/>
    </source>
</evidence>
<reference evidence="3" key="2">
    <citation type="submission" date="2017-12" db="EMBL/GenBank/DDBJ databases">
        <title>Genome sequence of the Bar-tailed Godwit (Limosa lapponica baueri).</title>
        <authorList>
            <person name="Lima N.C.B."/>
            <person name="Parody-Merino A.M."/>
            <person name="Battley P.F."/>
            <person name="Fidler A.E."/>
            <person name="Prosdocimi F."/>
        </authorList>
    </citation>
    <scope>NUCLEOTIDE SEQUENCE [LARGE SCALE GENOMIC DNA]</scope>
</reference>
<accession>A0A2I0U3P5</accession>
<dbReference type="OrthoDB" id="416454at2759"/>
<dbReference type="AlphaFoldDB" id="A0A2I0U3P5"/>
<reference evidence="3" key="1">
    <citation type="submission" date="2017-11" db="EMBL/GenBank/DDBJ databases">
        <authorList>
            <person name="Lima N.C."/>
            <person name="Parody-Merino A.M."/>
            <person name="Battley P.F."/>
            <person name="Fidler A.E."/>
            <person name="Prosdocimi F."/>
        </authorList>
    </citation>
    <scope>NUCLEOTIDE SEQUENCE [LARGE SCALE GENOMIC DNA]</scope>
</reference>
<name>A0A2I0U3P5_LIMLA</name>
<sequence>MAGPAGQLGCLCSLSHGPPSPRPRPDRLRTRPFPVALPATLGLARSPSLALGLPHHQNQLYKKFTEEEARKTDLPRCQHCLPSVPVCTLPLLQRLKNKVKGKEEGPGNDRLVSLTSVPGIVMEQLILETIFRHNKDKKSIRSSQHGFIKEKSCLTALINLYDEMTGLVDKGRAVDNVYLDFSKAFDTVSRKILVDTL</sequence>
<evidence type="ECO:0000256" key="1">
    <source>
        <dbReference type="SAM" id="MobiDB-lite"/>
    </source>
</evidence>
<dbReference type="PANTHER" id="PTHR33332">
    <property type="entry name" value="REVERSE TRANSCRIPTASE DOMAIN-CONTAINING PROTEIN"/>
    <property type="match status" value="1"/>
</dbReference>
<gene>
    <name evidence="2" type="ORF">llap_8997</name>
</gene>
<organism evidence="2 3">
    <name type="scientific">Limosa lapponica baueri</name>
    <dbReference type="NCBI Taxonomy" id="1758121"/>
    <lineage>
        <taxon>Eukaryota</taxon>
        <taxon>Metazoa</taxon>
        <taxon>Chordata</taxon>
        <taxon>Craniata</taxon>
        <taxon>Vertebrata</taxon>
        <taxon>Euteleostomi</taxon>
        <taxon>Archelosauria</taxon>
        <taxon>Archosauria</taxon>
        <taxon>Dinosauria</taxon>
        <taxon>Saurischia</taxon>
        <taxon>Theropoda</taxon>
        <taxon>Coelurosauria</taxon>
        <taxon>Aves</taxon>
        <taxon>Neognathae</taxon>
        <taxon>Neoaves</taxon>
        <taxon>Charadriiformes</taxon>
        <taxon>Scolopacidae</taxon>
        <taxon>Limosa</taxon>
    </lineage>
</organism>
<proteinExistence type="predicted"/>
<dbReference type="EMBL" id="KZ506220">
    <property type="protein sequence ID" value="PKU40704.1"/>
    <property type="molecule type" value="Genomic_DNA"/>
</dbReference>
<protein>
    <recommendedName>
        <fullName evidence="4">Rna-directed dna polymerase from mobile element jockey-like</fullName>
    </recommendedName>
</protein>
<keyword evidence="3" id="KW-1185">Reference proteome</keyword>